<reference evidence="2" key="1">
    <citation type="submission" date="2021-01" db="EMBL/GenBank/DDBJ databases">
        <authorList>
            <person name="Corre E."/>
            <person name="Pelletier E."/>
            <person name="Niang G."/>
            <person name="Scheremetjew M."/>
            <person name="Finn R."/>
            <person name="Kale V."/>
            <person name="Holt S."/>
            <person name="Cochrane G."/>
            <person name="Meng A."/>
            <person name="Brown T."/>
            <person name="Cohen L."/>
        </authorList>
    </citation>
    <scope>NUCLEOTIDE SEQUENCE</scope>
    <source>
        <strain evidence="2">Ras09</strain>
    </source>
</reference>
<sequence>MSVIGMDGNQGDNTAHLKGKLSNLNETVRQLTENLNVHKKEVQILRSEKETLESVLTMKCQDTRKALTNELHRVTEEISRHYSNQSAETQRLQQQLSNLKTEKTALEKEILRMTKRIEELELQIGQDDENLN</sequence>
<keyword evidence="1" id="KW-0175">Coiled coil</keyword>
<dbReference type="AlphaFoldDB" id="A0A7S3CR45"/>
<accession>A0A7S3CR45</accession>
<dbReference type="EMBL" id="HBIA01012997">
    <property type="protein sequence ID" value="CAE0234766.1"/>
    <property type="molecule type" value="Transcribed_RNA"/>
</dbReference>
<protein>
    <submittedName>
        <fullName evidence="2">Uncharacterized protein</fullName>
    </submittedName>
</protein>
<organism evidence="2">
    <name type="scientific">Strombidium rassoulzadegani</name>
    <dbReference type="NCBI Taxonomy" id="1082188"/>
    <lineage>
        <taxon>Eukaryota</taxon>
        <taxon>Sar</taxon>
        <taxon>Alveolata</taxon>
        <taxon>Ciliophora</taxon>
        <taxon>Intramacronucleata</taxon>
        <taxon>Spirotrichea</taxon>
        <taxon>Oligotrichia</taxon>
        <taxon>Strombidiidae</taxon>
        <taxon>Strombidium</taxon>
    </lineage>
</organism>
<evidence type="ECO:0000256" key="1">
    <source>
        <dbReference type="SAM" id="Coils"/>
    </source>
</evidence>
<feature type="coiled-coil region" evidence="1">
    <location>
        <begin position="14"/>
        <end position="55"/>
    </location>
</feature>
<name>A0A7S3CR45_9SPIT</name>
<evidence type="ECO:0000313" key="2">
    <source>
        <dbReference type="EMBL" id="CAE0234766.1"/>
    </source>
</evidence>
<proteinExistence type="predicted"/>
<feature type="coiled-coil region" evidence="1">
    <location>
        <begin position="82"/>
        <end position="123"/>
    </location>
</feature>
<dbReference type="Gene3D" id="1.10.287.1490">
    <property type="match status" value="1"/>
</dbReference>
<gene>
    <name evidence="2" type="ORF">SRAS04492_LOCUS6572</name>
</gene>